<organism evidence="1 2">
    <name type="scientific">Gardnerella vaginalis</name>
    <dbReference type="NCBI Taxonomy" id="2702"/>
    <lineage>
        <taxon>Bacteria</taxon>
        <taxon>Bacillati</taxon>
        <taxon>Actinomycetota</taxon>
        <taxon>Actinomycetes</taxon>
        <taxon>Bifidobacteriales</taxon>
        <taxon>Bifidobacteriaceae</taxon>
        <taxon>Gardnerella</taxon>
    </lineage>
</organism>
<dbReference type="RefSeq" id="WP_020758123.1">
    <property type="nucleotide sequence ID" value="NZ_LRTT01000001.1"/>
</dbReference>
<dbReference type="Proteomes" id="UP000258533">
    <property type="component" value="Unassembled WGS sequence"/>
</dbReference>
<proteinExistence type="predicted"/>
<sequence length="97" mass="11371">MKCSQDKNISKKQERLKKLTFRLSYLYKILNSIHKIEVDESYIITALGLRTISKYDINGIHALQQLISSGLMPRPFKKHGIRYWNTENLINHLEGIL</sequence>
<name>A0A3E1IXR5_GARVA</name>
<dbReference type="AlphaFoldDB" id="A0A3E1IXR5"/>
<accession>A0A3E1IXR5</accession>
<gene>
    <name evidence="1" type="ORF">AXE73_04135</name>
</gene>
<protein>
    <recommendedName>
        <fullName evidence="3">DNA-binding protein</fullName>
    </recommendedName>
</protein>
<evidence type="ECO:0000313" key="1">
    <source>
        <dbReference type="EMBL" id="RFD77775.1"/>
    </source>
</evidence>
<reference evidence="1 2" key="1">
    <citation type="submission" date="2016-02" db="EMBL/GenBank/DDBJ databases">
        <title>Gardnerella vaginalis Subgroups Defined by cpn60 Sequencing and Sialidase Activity in Isolates from Canada, Belgium and Kenya.</title>
        <authorList>
            <person name="Schellenberg J."/>
            <person name="Paramel Jayaprakash T."/>
            <person name="Withana Gamage N."/>
            <person name="Patterson M.H."/>
            <person name="Vaneechoutte M."/>
            <person name="Hill J.E."/>
        </authorList>
    </citation>
    <scope>NUCLEOTIDE SEQUENCE [LARGE SCALE GENOMIC DNA]</scope>
    <source>
        <strain evidence="1 2">N144</strain>
    </source>
</reference>
<evidence type="ECO:0008006" key="3">
    <source>
        <dbReference type="Google" id="ProtNLM"/>
    </source>
</evidence>
<dbReference type="EMBL" id="LRTT01000001">
    <property type="protein sequence ID" value="RFD77775.1"/>
    <property type="molecule type" value="Genomic_DNA"/>
</dbReference>
<evidence type="ECO:0000313" key="2">
    <source>
        <dbReference type="Proteomes" id="UP000258533"/>
    </source>
</evidence>
<comment type="caution">
    <text evidence="1">The sequence shown here is derived from an EMBL/GenBank/DDBJ whole genome shotgun (WGS) entry which is preliminary data.</text>
</comment>